<dbReference type="EMBL" id="JAEPRD010000092">
    <property type="protein sequence ID" value="KAG2199729.1"/>
    <property type="molecule type" value="Genomic_DNA"/>
</dbReference>
<dbReference type="InterPro" id="IPR021861">
    <property type="entry name" value="THO_THOC1"/>
</dbReference>
<reference evidence="2" key="1">
    <citation type="submission" date="2020-12" db="EMBL/GenBank/DDBJ databases">
        <title>Metabolic potential, ecology and presence of endohyphal bacteria is reflected in genomic diversity of Mucoromycotina.</title>
        <authorList>
            <person name="Muszewska A."/>
            <person name="Okrasinska A."/>
            <person name="Steczkiewicz K."/>
            <person name="Drgas O."/>
            <person name="Orlowska M."/>
            <person name="Perlinska-Lenart U."/>
            <person name="Aleksandrzak-Piekarczyk T."/>
            <person name="Szatraj K."/>
            <person name="Zielenkiewicz U."/>
            <person name="Pilsyk S."/>
            <person name="Malc E."/>
            <person name="Mieczkowski P."/>
            <person name="Kruszewska J.S."/>
            <person name="Biernat P."/>
            <person name="Pawlowska J."/>
        </authorList>
    </citation>
    <scope>NUCLEOTIDE SEQUENCE</scope>
    <source>
        <strain evidence="2">WA0000017839</strain>
    </source>
</reference>
<keyword evidence="3" id="KW-1185">Reference proteome</keyword>
<dbReference type="PANTHER" id="PTHR13265">
    <property type="entry name" value="THO COMPLEX SUBUNIT 1"/>
    <property type="match status" value="1"/>
</dbReference>
<evidence type="ECO:0000256" key="1">
    <source>
        <dbReference type="SAM" id="MobiDB-lite"/>
    </source>
</evidence>
<evidence type="ECO:0000313" key="2">
    <source>
        <dbReference type="EMBL" id="KAG2199729.1"/>
    </source>
</evidence>
<proteinExistence type="predicted"/>
<dbReference type="GO" id="GO:0000445">
    <property type="term" value="C:THO complex part of transcription export complex"/>
    <property type="evidence" value="ECO:0007669"/>
    <property type="project" value="TreeGrafter"/>
</dbReference>
<sequence>MSHFLKFREEMEKAIKACLSATTDYRNKHAVSEVPSKVIEELALQHIAPLAGKANLLNVPILEGRPDWRKNATEVVFRDMLLDIAKGNDSEQVYNKTEDCLDIVLYCSATDADLLDHVTHLTFVEELLDVNTTFACEKLFNYVEKRKTKITDNLVPGKGKGLVLLRMCNVLLRRLSKETNTVFCGRILMFLANTFPLCERSGVNLRGDFNNDMISFDSDEQVDSDPTLTEEQKQFYKTFWSTRPYFANPPSIFDGDNFKNLQKGTDSITQRFQIIAEKEAEVLGARKNSSPAGSKRTRVESSSLDMDVDPNKAEQLLNEINRDFQFPRLLSSRKLLDLEMEDSRFRRNVIVQYLVLFQYLNGFSQSEKDNTAKLLASRGSTKQSLIQPNYILKEEQVEWIAKTKDILLTLLRSTKPHGNLYTDIILTILANERHWIIWKASGCPTFEKPPITIEELEKNWLSKKPRLSTPPSKYRYSHGNFEVSRLYSKHTQPLSQFMLNRAKTPTPIEVITKATAELDDSLDPSKERFDYANGALLQASRLMYRDHALLICKLYGAKKDIYKEMRSRLNEPSSPMSVDEPPKTAAEQVLDFTVGNTITEDHVQAEMQVLTKAKNIIIEATSIKIEDDANNSANGTM</sequence>
<comment type="caution">
    <text evidence="2">The sequence shown here is derived from an EMBL/GenBank/DDBJ whole genome shotgun (WGS) entry which is preliminary data.</text>
</comment>
<feature type="region of interest" description="Disordered" evidence="1">
    <location>
        <begin position="286"/>
        <end position="305"/>
    </location>
</feature>
<gene>
    <name evidence="2" type="ORF">INT47_012865</name>
</gene>
<dbReference type="GO" id="GO:0006406">
    <property type="term" value="P:mRNA export from nucleus"/>
    <property type="evidence" value="ECO:0007669"/>
    <property type="project" value="TreeGrafter"/>
</dbReference>
<dbReference type="AlphaFoldDB" id="A0A8H7QVZ2"/>
<name>A0A8H7QVZ2_9FUNG</name>
<accession>A0A8H7QVZ2</accession>
<dbReference type="Pfam" id="PF11957">
    <property type="entry name" value="efThoc1"/>
    <property type="match status" value="1"/>
</dbReference>
<dbReference type="PANTHER" id="PTHR13265:SF0">
    <property type="entry name" value="HPR1"/>
    <property type="match status" value="1"/>
</dbReference>
<organism evidence="2 3">
    <name type="scientific">Mucor saturninus</name>
    <dbReference type="NCBI Taxonomy" id="64648"/>
    <lineage>
        <taxon>Eukaryota</taxon>
        <taxon>Fungi</taxon>
        <taxon>Fungi incertae sedis</taxon>
        <taxon>Mucoromycota</taxon>
        <taxon>Mucoromycotina</taxon>
        <taxon>Mucoromycetes</taxon>
        <taxon>Mucorales</taxon>
        <taxon>Mucorineae</taxon>
        <taxon>Mucoraceae</taxon>
        <taxon>Mucor</taxon>
    </lineage>
</organism>
<protein>
    <recommendedName>
        <fullName evidence="4">THO complex subunit 1</fullName>
    </recommendedName>
</protein>
<dbReference type="OrthoDB" id="9402762at2759"/>
<evidence type="ECO:0008006" key="4">
    <source>
        <dbReference type="Google" id="ProtNLM"/>
    </source>
</evidence>
<dbReference type="Proteomes" id="UP000603453">
    <property type="component" value="Unassembled WGS sequence"/>
</dbReference>
<evidence type="ECO:0000313" key="3">
    <source>
        <dbReference type="Proteomes" id="UP000603453"/>
    </source>
</evidence>